<dbReference type="CDD" id="cd22160">
    <property type="entry name" value="F-box_AtFBL13-like"/>
    <property type="match status" value="1"/>
</dbReference>
<dbReference type="InterPro" id="IPR001810">
    <property type="entry name" value="F-box_dom"/>
</dbReference>
<feature type="domain" description="F-box" evidence="1">
    <location>
        <begin position="18"/>
        <end position="54"/>
    </location>
</feature>
<dbReference type="Gramene" id="rna29301">
    <property type="protein sequence ID" value="RHN54290.1"/>
    <property type="gene ID" value="gene29301"/>
</dbReference>
<organism evidence="2">
    <name type="scientific">Medicago truncatula</name>
    <name type="common">Barrel medic</name>
    <name type="synonym">Medicago tribuloides</name>
    <dbReference type="NCBI Taxonomy" id="3880"/>
    <lineage>
        <taxon>Eukaryota</taxon>
        <taxon>Viridiplantae</taxon>
        <taxon>Streptophyta</taxon>
        <taxon>Embryophyta</taxon>
        <taxon>Tracheophyta</taxon>
        <taxon>Spermatophyta</taxon>
        <taxon>Magnoliopsida</taxon>
        <taxon>eudicotyledons</taxon>
        <taxon>Gunneridae</taxon>
        <taxon>Pentapetalae</taxon>
        <taxon>rosids</taxon>
        <taxon>fabids</taxon>
        <taxon>Fabales</taxon>
        <taxon>Fabaceae</taxon>
        <taxon>Papilionoideae</taxon>
        <taxon>50 kb inversion clade</taxon>
        <taxon>NPAAA clade</taxon>
        <taxon>Hologalegina</taxon>
        <taxon>IRL clade</taxon>
        <taxon>Trifolieae</taxon>
        <taxon>Medicago</taxon>
    </lineage>
</organism>
<dbReference type="PROSITE" id="PS50181">
    <property type="entry name" value="FBOX"/>
    <property type="match status" value="1"/>
</dbReference>
<dbReference type="Pfam" id="PF00646">
    <property type="entry name" value="F-box"/>
    <property type="match status" value="1"/>
</dbReference>
<dbReference type="EMBL" id="PSQE01000005">
    <property type="protein sequence ID" value="RHN54290.1"/>
    <property type="molecule type" value="Genomic_DNA"/>
</dbReference>
<dbReference type="SUPFAM" id="SSF81383">
    <property type="entry name" value="F-box domain"/>
    <property type="match status" value="1"/>
</dbReference>
<dbReference type="InterPro" id="IPR053781">
    <property type="entry name" value="F-box_AtFBL13-like"/>
</dbReference>
<evidence type="ECO:0000259" key="1">
    <source>
        <dbReference type="PROSITE" id="PS50181"/>
    </source>
</evidence>
<dbReference type="SMART" id="SM00256">
    <property type="entry name" value="FBOX"/>
    <property type="match status" value="1"/>
</dbReference>
<accession>A0A396HLP8</accession>
<dbReference type="Gene3D" id="1.20.1280.50">
    <property type="match status" value="1"/>
</dbReference>
<dbReference type="PANTHER" id="PTHR31293">
    <property type="entry name" value="RNI-LIKE SUPERFAMILY PROTEIN"/>
    <property type="match status" value="1"/>
</dbReference>
<reference evidence="2" key="1">
    <citation type="journal article" date="2018" name="Nat. Plants">
        <title>Whole-genome landscape of Medicago truncatula symbiotic genes.</title>
        <authorList>
            <person name="Pecrix Y."/>
            <person name="Gamas P."/>
            <person name="Carrere S."/>
        </authorList>
    </citation>
    <scope>NUCLEOTIDE SEQUENCE</scope>
    <source>
        <tissue evidence="2">Leaves</tissue>
    </source>
</reference>
<sequence>MVVSSKRRKLVTGEEENEDRISYLPDGVLNHILSFLPTKTSVSTARLSSRWRHLWQHLSVLHFSDDSHEYVDQPAERFKSFALLVNGVLALLRNPRAIQKMSLSCVHSFTDDKFREYSVETWVRAAIGPHLHELELTLFCDEDAPDFKLPQALFSCPNLVSLRHACTHALSFLYTTFWF</sequence>
<dbReference type="InterPro" id="IPR055294">
    <property type="entry name" value="FBL60-like"/>
</dbReference>
<comment type="caution">
    <text evidence="2">The sequence shown here is derived from an EMBL/GenBank/DDBJ whole genome shotgun (WGS) entry which is preliminary data.</text>
</comment>
<dbReference type="InterPro" id="IPR036047">
    <property type="entry name" value="F-box-like_dom_sf"/>
</dbReference>
<name>A0A396HLP8_MEDTR</name>
<dbReference type="AlphaFoldDB" id="A0A396HLP8"/>
<dbReference type="PANTHER" id="PTHR31293:SF12">
    <property type="entry name" value="RNI-LIKE SUPERFAMILY PROTEIN"/>
    <property type="match status" value="1"/>
</dbReference>
<gene>
    <name evidence="2" type="ORF">MtrunA17_Chr5g0405101</name>
</gene>
<dbReference type="Proteomes" id="UP000265566">
    <property type="component" value="Chromosome 5"/>
</dbReference>
<protein>
    <submittedName>
        <fullName evidence="2">Putative F-box domain, leucine-rich repeat domain, L domain-containing protein</fullName>
    </submittedName>
</protein>
<evidence type="ECO:0000313" key="2">
    <source>
        <dbReference type="EMBL" id="RHN54290.1"/>
    </source>
</evidence>
<proteinExistence type="predicted"/>